<keyword evidence="1" id="KW-0547">Nucleotide-binding</keyword>
<dbReference type="eggNOG" id="COG1131">
    <property type="taxonomic scope" value="Bacteria"/>
</dbReference>
<protein>
    <submittedName>
        <fullName evidence="4">ABC-type transporter, ATPase subunit</fullName>
        <ecNumber evidence="4">3.6.3.-</ecNumber>
    </submittedName>
</protein>
<keyword evidence="4" id="KW-0378">Hydrolase</keyword>
<reference evidence="4" key="2">
    <citation type="submission" date="2014-09" db="EMBL/GenBank/DDBJ databases">
        <title>Criblamydia sequanensis harbors a mega-plasmid encoding arsenite resistance.</title>
        <authorList>
            <person name="Bertelli C."/>
            <person name="Goesmann A."/>
            <person name="Greub G."/>
        </authorList>
    </citation>
    <scope>NUCLEOTIDE SEQUENCE [LARGE SCALE GENOMIC DNA]</scope>
    <source>
        <strain evidence="4">CRIB-18</strain>
    </source>
</reference>
<dbReference type="Proteomes" id="UP000031552">
    <property type="component" value="Unassembled WGS sequence"/>
</dbReference>
<accession>A0A090D0M2</accession>
<dbReference type="EC" id="3.6.3.-" evidence="4"/>
<feature type="domain" description="ABC transporter" evidence="3">
    <location>
        <begin position="105"/>
        <end position="334"/>
    </location>
</feature>
<dbReference type="PROSITE" id="PS50893">
    <property type="entry name" value="ABC_TRANSPORTER_2"/>
    <property type="match status" value="1"/>
</dbReference>
<evidence type="ECO:0000256" key="1">
    <source>
        <dbReference type="ARBA" id="ARBA00022741"/>
    </source>
</evidence>
<dbReference type="GO" id="GO:0016887">
    <property type="term" value="F:ATP hydrolysis activity"/>
    <property type="evidence" value="ECO:0007669"/>
    <property type="project" value="InterPro"/>
</dbReference>
<dbReference type="AlphaFoldDB" id="A0A090D0M2"/>
<sequence>MTERVQDRVFLIVGIIRNRRDLLSKLITEGHVSDGVIQGSAIRIVLKKGKTPDSLNSFLEGNEKIIPASPRFEDAFIDELGGIPEENAPLAQNVARIPQDNKIVVETKHLVKKYGSFTAVDDISFKIKRGEIFGLLGPNGAGKSTTFKMMCGLVSPTSGTAIVAGYDLRHSSSLARSKIGYMAQKFSLYGNLSVRQNLEFFSGIYNLKGEMRREKIKDMIEIFSFEPYLRLNADELSLGYKQRLALACSLMHSPEILFLDEPTSGVDPLTRREFWDHINGLVDKGVTILVTTHFMDEAEYCDRIGLIYRGKMIESGTPEELKEIAAHKGIENPTLEDAFITLVEGYDSKDE</sequence>
<dbReference type="Pfam" id="PF00005">
    <property type="entry name" value="ABC_tran"/>
    <property type="match status" value="1"/>
</dbReference>
<dbReference type="PANTHER" id="PTHR43038">
    <property type="entry name" value="ATP-BINDING CASSETTE, SUB-FAMILY H, MEMBER 1"/>
    <property type="match status" value="1"/>
</dbReference>
<dbReference type="InterPro" id="IPR027417">
    <property type="entry name" value="P-loop_NTPase"/>
</dbReference>
<dbReference type="InterPro" id="IPR003593">
    <property type="entry name" value="AAA+_ATPase"/>
</dbReference>
<dbReference type="InterPro" id="IPR003439">
    <property type="entry name" value="ABC_transporter-like_ATP-bd"/>
</dbReference>
<dbReference type="EMBL" id="CCEJ010000013">
    <property type="protein sequence ID" value="CDR35092.1"/>
    <property type="molecule type" value="Genomic_DNA"/>
</dbReference>
<dbReference type="Gene3D" id="3.40.50.300">
    <property type="entry name" value="P-loop containing nucleotide triphosphate hydrolases"/>
    <property type="match status" value="1"/>
</dbReference>
<evidence type="ECO:0000313" key="5">
    <source>
        <dbReference type="Proteomes" id="UP000031552"/>
    </source>
</evidence>
<gene>
    <name evidence="4" type="ORF">CSEC_2286</name>
</gene>
<keyword evidence="5" id="KW-1185">Reference proteome</keyword>
<name>A0A090D0M2_9BACT</name>
<dbReference type="PANTHER" id="PTHR43038:SF3">
    <property type="entry name" value="ABC TRANSPORTER G FAMILY MEMBER 20 ISOFORM X1"/>
    <property type="match status" value="1"/>
</dbReference>
<organism evidence="4 5">
    <name type="scientific">Candidatus Criblamydia sequanensis CRIB-18</name>
    <dbReference type="NCBI Taxonomy" id="1437425"/>
    <lineage>
        <taxon>Bacteria</taxon>
        <taxon>Pseudomonadati</taxon>
        <taxon>Chlamydiota</taxon>
        <taxon>Chlamydiia</taxon>
        <taxon>Parachlamydiales</taxon>
        <taxon>Candidatus Criblamydiaceae</taxon>
        <taxon>Candidatus Criblamydia</taxon>
    </lineage>
</organism>
<dbReference type="SUPFAM" id="SSF52540">
    <property type="entry name" value="P-loop containing nucleoside triphosphate hydrolases"/>
    <property type="match status" value="1"/>
</dbReference>
<proteinExistence type="predicted"/>
<dbReference type="STRING" id="1437425.CSEC_2286"/>
<comment type="caution">
    <text evidence="4">The sequence shown here is derived from an EMBL/GenBank/DDBJ whole genome shotgun (WGS) entry which is preliminary data.</text>
</comment>
<keyword evidence="2" id="KW-0067">ATP-binding</keyword>
<dbReference type="SMART" id="SM00382">
    <property type="entry name" value="AAA"/>
    <property type="match status" value="1"/>
</dbReference>
<evidence type="ECO:0000259" key="3">
    <source>
        <dbReference type="PROSITE" id="PS50893"/>
    </source>
</evidence>
<reference evidence="4" key="1">
    <citation type="submission" date="2013-12" db="EMBL/GenBank/DDBJ databases">
        <authorList>
            <person name="Linke B."/>
        </authorList>
    </citation>
    <scope>NUCLEOTIDE SEQUENCE [LARGE SCALE GENOMIC DNA]</scope>
    <source>
        <strain evidence="4">CRIB-18</strain>
    </source>
</reference>
<evidence type="ECO:0000256" key="2">
    <source>
        <dbReference type="ARBA" id="ARBA00022840"/>
    </source>
</evidence>
<dbReference type="GO" id="GO:0005524">
    <property type="term" value="F:ATP binding"/>
    <property type="evidence" value="ECO:0007669"/>
    <property type="project" value="UniProtKB-KW"/>
</dbReference>
<evidence type="ECO:0000313" key="4">
    <source>
        <dbReference type="EMBL" id="CDR35092.1"/>
    </source>
</evidence>